<reference evidence="1" key="1">
    <citation type="submission" date="2007-11" db="EMBL/GenBank/DDBJ databases">
        <authorList>
            <person name="Fulton L."/>
            <person name="Clifton S."/>
            <person name="Fulton B."/>
            <person name="Xu J."/>
            <person name="Minx P."/>
            <person name="Pepin K.H."/>
            <person name="Johnson M."/>
            <person name="Thiruvilangam P."/>
            <person name="Bhonagiri V."/>
            <person name="Nash W.E."/>
            <person name="Mardis E.R."/>
            <person name="Wilson R.K."/>
        </authorList>
    </citation>
    <scope>NUCLEOTIDE SEQUENCE [LARGE SCALE GENOMIC DNA]</scope>
    <source>
        <strain evidence="1">DSM 14662</strain>
    </source>
</reference>
<comment type="caution">
    <text evidence="1">The sequence shown here is derived from an EMBL/GenBank/DDBJ whole genome shotgun (WGS) entry which is preliminary data.</text>
</comment>
<sequence length="119" mass="13993">MFYLIFSSNPYTYLCNLYYSFVFHKKEVRFFDFFLLKEVHFSDLDFPGSCPFCCLLILSICSAFKTDNSIIDFNNLIFQKPVKACSRMFISTSETKTERYIPSKCTVLFFQPVKLNECG</sequence>
<keyword evidence="2" id="KW-1185">Reference proteome</keyword>
<accession>B0MJ84</accession>
<name>B0MJ84_ANACD</name>
<dbReference type="Proteomes" id="UP000004935">
    <property type="component" value="Unassembled WGS sequence"/>
</dbReference>
<dbReference type="STRING" id="411490.ANACAC_03689"/>
<dbReference type="AlphaFoldDB" id="B0MJ84"/>
<organism evidence="1 2">
    <name type="scientific">Anaerostipes caccae (strain DSM 14662 / CCUG 47493 / JCM 13470 / NCIMB 13811 / L1-92)</name>
    <dbReference type="NCBI Taxonomy" id="411490"/>
    <lineage>
        <taxon>Bacteria</taxon>
        <taxon>Bacillati</taxon>
        <taxon>Bacillota</taxon>
        <taxon>Clostridia</taxon>
        <taxon>Lachnospirales</taxon>
        <taxon>Lachnospiraceae</taxon>
        <taxon>Anaerostipes</taxon>
    </lineage>
</organism>
<protein>
    <submittedName>
        <fullName evidence="1">Uncharacterized protein</fullName>
    </submittedName>
</protein>
<dbReference type="EMBL" id="ABAX03000039">
    <property type="protein sequence ID" value="EDR95666.1"/>
    <property type="molecule type" value="Genomic_DNA"/>
</dbReference>
<evidence type="ECO:0000313" key="1">
    <source>
        <dbReference type="EMBL" id="EDR95666.1"/>
    </source>
</evidence>
<proteinExistence type="predicted"/>
<evidence type="ECO:0000313" key="2">
    <source>
        <dbReference type="Proteomes" id="UP000004935"/>
    </source>
</evidence>
<dbReference type="HOGENOM" id="CLU_2056443_0_0_9"/>
<reference evidence="1" key="2">
    <citation type="submission" date="2013-11" db="EMBL/GenBank/DDBJ databases">
        <title>Draft genome sequence of Anaerostipes caccae (DSM 14662).</title>
        <authorList>
            <person name="Sudarsanam P."/>
            <person name="Ley R."/>
            <person name="Guruge J."/>
            <person name="Turnbaugh P.J."/>
            <person name="Mahowald M."/>
            <person name="Liep D."/>
            <person name="Gordon J."/>
        </authorList>
    </citation>
    <scope>NUCLEOTIDE SEQUENCE</scope>
    <source>
        <strain evidence="1">DSM 14662</strain>
    </source>
</reference>
<gene>
    <name evidence="1" type="ORF">ANACAC_03689</name>
</gene>